<accession>A0A9X1T135</accession>
<evidence type="ECO:0000313" key="2">
    <source>
        <dbReference type="Proteomes" id="UP001139089"/>
    </source>
</evidence>
<proteinExistence type="predicted"/>
<comment type="caution">
    <text evidence="1">The sequence shown here is derived from an EMBL/GenBank/DDBJ whole genome shotgun (WGS) entry which is preliminary data.</text>
</comment>
<organism evidence="1 2">
    <name type="scientific">Rhizobium quercicola</name>
    <dbReference type="NCBI Taxonomy" id="2901226"/>
    <lineage>
        <taxon>Bacteria</taxon>
        <taxon>Pseudomonadati</taxon>
        <taxon>Pseudomonadota</taxon>
        <taxon>Alphaproteobacteria</taxon>
        <taxon>Hyphomicrobiales</taxon>
        <taxon>Rhizobiaceae</taxon>
        <taxon>Rhizobium/Agrobacterium group</taxon>
        <taxon>Rhizobium</taxon>
    </lineage>
</organism>
<dbReference type="AlphaFoldDB" id="A0A9X1T135"/>
<sequence length="87" mass="8893">MTDRFAHTANSLSSPATHAFAITPADTADLPETTRAIFVGSEGSLALRMQSGALVTLTGIPQGTLLPLRADRILATGTTASSLVGLV</sequence>
<dbReference type="RefSeq" id="WP_231815267.1">
    <property type="nucleotide sequence ID" value="NZ_JAJOZR010000008.1"/>
</dbReference>
<dbReference type="Proteomes" id="UP001139089">
    <property type="component" value="Unassembled WGS sequence"/>
</dbReference>
<evidence type="ECO:0000313" key="1">
    <source>
        <dbReference type="EMBL" id="MCD7110112.1"/>
    </source>
</evidence>
<keyword evidence="2" id="KW-1185">Reference proteome</keyword>
<dbReference type="EMBL" id="JAJOZR010000008">
    <property type="protein sequence ID" value="MCD7110112.1"/>
    <property type="molecule type" value="Genomic_DNA"/>
</dbReference>
<name>A0A9X1T135_9HYPH</name>
<protein>
    <submittedName>
        <fullName evidence="1">Uncharacterized protein</fullName>
    </submittedName>
</protein>
<gene>
    <name evidence="1" type="ORF">LRX75_13800</name>
</gene>
<reference evidence="1" key="1">
    <citation type="submission" date="2021-12" db="EMBL/GenBank/DDBJ databases">
        <authorList>
            <person name="Li Y."/>
        </authorList>
    </citation>
    <scope>NUCLEOTIDE SEQUENCE</scope>
    <source>
        <strain evidence="1">DKSPLA3</strain>
    </source>
</reference>